<comment type="caution">
    <text evidence="6">The sequence shown here is derived from an EMBL/GenBank/DDBJ whole genome shotgun (WGS) entry which is preliminary data.</text>
</comment>
<feature type="signal peptide" evidence="5">
    <location>
        <begin position="1"/>
        <end position="33"/>
    </location>
</feature>
<dbReference type="GO" id="GO:0008241">
    <property type="term" value="F:peptidyl-dipeptidase activity"/>
    <property type="evidence" value="ECO:0007669"/>
    <property type="project" value="UniProtKB-EC"/>
</dbReference>
<dbReference type="InterPro" id="IPR029062">
    <property type="entry name" value="Class_I_gatase-like"/>
</dbReference>
<dbReference type="CDD" id="cd03145">
    <property type="entry name" value="GAT1_cyanophycinase"/>
    <property type="match status" value="1"/>
</dbReference>
<dbReference type="RefSeq" id="WP_341411600.1">
    <property type="nucleotide sequence ID" value="NZ_JBBUTH010000008.1"/>
</dbReference>
<dbReference type="InterPro" id="IPR005320">
    <property type="entry name" value="Peptidase_S51"/>
</dbReference>
<gene>
    <name evidence="6" type="ORF">AACH10_16760</name>
</gene>
<reference evidence="6 7" key="1">
    <citation type="submission" date="2024-04" db="EMBL/GenBank/DDBJ databases">
        <title>Novel species of the genus Ideonella isolated from streams.</title>
        <authorList>
            <person name="Lu H."/>
        </authorList>
    </citation>
    <scope>NUCLEOTIDE SEQUENCE [LARGE SCALE GENOMIC DNA]</scope>
    <source>
        <strain evidence="6 7">DXS22W</strain>
    </source>
</reference>
<evidence type="ECO:0000256" key="3">
    <source>
        <dbReference type="ARBA" id="ARBA00022801"/>
    </source>
</evidence>
<keyword evidence="2" id="KW-0645">Protease</keyword>
<evidence type="ECO:0000256" key="5">
    <source>
        <dbReference type="SAM" id="SignalP"/>
    </source>
</evidence>
<organism evidence="6 7">
    <name type="scientific">Pseudaquabacterium inlustre</name>
    <dbReference type="NCBI Taxonomy" id="2984192"/>
    <lineage>
        <taxon>Bacteria</taxon>
        <taxon>Pseudomonadati</taxon>
        <taxon>Pseudomonadota</taxon>
        <taxon>Betaproteobacteria</taxon>
        <taxon>Burkholderiales</taxon>
        <taxon>Sphaerotilaceae</taxon>
        <taxon>Pseudaquabacterium</taxon>
    </lineage>
</organism>
<evidence type="ECO:0000256" key="2">
    <source>
        <dbReference type="ARBA" id="ARBA00022670"/>
    </source>
</evidence>
<evidence type="ECO:0000313" key="7">
    <source>
        <dbReference type="Proteomes" id="UP001365405"/>
    </source>
</evidence>
<dbReference type="Proteomes" id="UP001365405">
    <property type="component" value="Unassembled WGS sequence"/>
</dbReference>
<comment type="similarity">
    <text evidence="1">Belongs to the peptidase S51 family.</text>
</comment>
<evidence type="ECO:0000256" key="4">
    <source>
        <dbReference type="ARBA" id="ARBA00022825"/>
    </source>
</evidence>
<dbReference type="SUPFAM" id="SSF52317">
    <property type="entry name" value="Class I glutamine amidotransferase-like"/>
    <property type="match status" value="1"/>
</dbReference>
<dbReference type="EMBL" id="JBBUTH010000008">
    <property type="protein sequence ID" value="MEK8051906.1"/>
    <property type="molecule type" value="Genomic_DNA"/>
</dbReference>
<accession>A0ABU9CJG7</accession>
<dbReference type="PANTHER" id="PTHR36175">
    <property type="entry name" value="CYANOPHYCINASE"/>
    <property type="match status" value="1"/>
</dbReference>
<sequence length="436" mass="45626">MHLPTPARRRLLLAFGLLGCLAGCLCTGQAALAQGAAASGPAAAPQGVAVAIGGALRDDNELIWGQLIQLSGGPGAKWVVLGTASDSPQQSADNAAKQLRRRGAVADTLPVSPLLKDRPVADAVRDPALIDKVRAARGVFFTGGAQERIVSSLQPGGQPSPLLQAIWDVYRAGGVVAGTSAGAAIMSGTMFIDAPDVVGAMKGRLREGQEYGRGLGFMGAALFVDQHFLKRGRIGRMLPLMQRTGLRLGLGVEEDSAAALRGEVVTLLGGQAVFADLTEARSDAALGVFNLRGARLSLLDAGDQLNLATRTFTPATRKARGTVYDPAAPNYKPYNTTAGFDVDWLANGVLATRMGQLIDGSFSELRGLAFDPRGKADDPLAALGFEWRLYKAPGSIGWSSPEGGDEDYSVHRLGLDVLPVRMAQPLYGPWPAAPAR</sequence>
<keyword evidence="3 6" id="KW-0378">Hydrolase</keyword>
<keyword evidence="4" id="KW-0720">Serine protease</keyword>
<dbReference type="GO" id="GO:0004180">
    <property type="term" value="F:carboxypeptidase activity"/>
    <property type="evidence" value="ECO:0007669"/>
    <property type="project" value="UniProtKB-KW"/>
</dbReference>
<dbReference type="Pfam" id="PF03575">
    <property type="entry name" value="Peptidase_S51"/>
    <property type="match status" value="1"/>
</dbReference>
<evidence type="ECO:0000256" key="1">
    <source>
        <dbReference type="ARBA" id="ARBA00006534"/>
    </source>
</evidence>
<proteinExistence type="inferred from homology"/>
<keyword evidence="7" id="KW-1185">Reference proteome</keyword>
<dbReference type="PANTHER" id="PTHR36175:SF1">
    <property type="entry name" value="CYANOPHYCINASE"/>
    <property type="match status" value="1"/>
</dbReference>
<dbReference type="Gene3D" id="3.40.50.880">
    <property type="match status" value="1"/>
</dbReference>
<dbReference type="EC" id="3.4.15.6" evidence="6"/>
<keyword evidence="6" id="KW-0121">Carboxypeptidase</keyword>
<evidence type="ECO:0000313" key="6">
    <source>
        <dbReference type="EMBL" id="MEK8051906.1"/>
    </source>
</evidence>
<protein>
    <submittedName>
        <fullName evidence="6">Cyanophycinase</fullName>
        <ecNumber evidence="6">3.4.15.6</ecNumber>
    </submittedName>
</protein>
<keyword evidence="5" id="KW-0732">Signal</keyword>
<name>A0ABU9CJG7_9BURK</name>
<feature type="chain" id="PRO_5046906795" evidence="5">
    <location>
        <begin position="34"/>
        <end position="436"/>
    </location>
</feature>